<dbReference type="Proteomes" id="UP001190700">
    <property type="component" value="Unassembled WGS sequence"/>
</dbReference>
<feature type="compositionally biased region" description="Pro residues" evidence="7">
    <location>
        <begin position="197"/>
        <end position="210"/>
    </location>
</feature>
<feature type="transmembrane region" description="Helical" evidence="6">
    <location>
        <begin position="319"/>
        <end position="340"/>
    </location>
</feature>
<feature type="transmembrane region" description="Helical" evidence="6">
    <location>
        <begin position="286"/>
        <end position="304"/>
    </location>
</feature>
<evidence type="ECO:0000256" key="2">
    <source>
        <dbReference type="ARBA" id="ARBA00022448"/>
    </source>
</evidence>
<keyword evidence="9" id="KW-1185">Reference proteome</keyword>
<evidence type="ECO:0000256" key="1">
    <source>
        <dbReference type="ARBA" id="ARBA00004141"/>
    </source>
</evidence>
<dbReference type="PANTHER" id="PTHR11958">
    <property type="entry name" value="SODIUM/DICARBOXYLATE SYMPORTER-RELATED"/>
    <property type="match status" value="1"/>
</dbReference>
<comment type="similarity">
    <text evidence="6">Belongs to the dicarboxylate/amino acid:cation symporter (DAACS) (TC 2.A.23) family.</text>
</comment>
<feature type="transmembrane region" description="Helical" evidence="6">
    <location>
        <begin position="71"/>
        <end position="89"/>
    </location>
</feature>
<evidence type="ECO:0000313" key="8">
    <source>
        <dbReference type="EMBL" id="KAK3273592.1"/>
    </source>
</evidence>
<dbReference type="SUPFAM" id="SSF118215">
    <property type="entry name" value="Proton glutamate symport protein"/>
    <property type="match status" value="1"/>
</dbReference>
<evidence type="ECO:0000313" key="9">
    <source>
        <dbReference type="Proteomes" id="UP001190700"/>
    </source>
</evidence>
<dbReference type="EMBL" id="LGRX02008390">
    <property type="protein sequence ID" value="KAK3273592.1"/>
    <property type="molecule type" value="Genomic_DNA"/>
</dbReference>
<protein>
    <recommendedName>
        <fullName evidence="6">Amino acid transporter</fullName>
    </recommendedName>
</protein>
<keyword evidence="2 6" id="KW-0813">Transport</keyword>
<feature type="transmembrane region" description="Helical" evidence="6">
    <location>
        <begin position="109"/>
        <end position="133"/>
    </location>
</feature>
<sequence>MNDDLKDGQFSPNTTEVELREVRDSDPLLNGRALSTVPTERLHDSETDTDSEATVPSKLDLFKSWVRREPLLLLTLAGVGLGCMFGAILRSTGGVSGESLELLALPGELFLRGLKLLVLPLLVGSLLSGVLSLGRSAASENASTSSSGQIYGVARHTLQLYFGSTVLAAAIGILVVSVAQPGVGVSLEHSSCTPPTHSFPPPSLPPPPAPTQKNSHSMFQAFQGLLRQMVPSNIVQAAAESNILGVICFTLALGVALASGTEAQVAATQGAVDIFNGAIERMMQTALWATPFGILSLLAAQIAGTCHPVELLVSLSRFIAAYLCALIIHAGLAMPAVVIACTRCRLSRIFEVVSAAAPALAAAFATDSSLAALPVTLQCVTRPPLRVPSDIASFMLPLGATVNMNGTALYEALAVLFLAQVHGADLGLGEMVIVVFSASLAAVGAAAIPSAGLVTMIMVLEVVGMEEYAPDIALFLACDWILDRCRTVVNVLGDVYVTFIVNEFIKSGTMPLSSKMLLSTLTCESMDFIIAFVKSSAVSKERTLRLR</sequence>
<dbReference type="PRINTS" id="PR00173">
    <property type="entry name" value="EDTRNSPORT"/>
</dbReference>
<evidence type="ECO:0000256" key="7">
    <source>
        <dbReference type="SAM" id="MobiDB-lite"/>
    </source>
</evidence>
<keyword evidence="3 6" id="KW-0812">Transmembrane</keyword>
<dbReference type="GO" id="GO:0005886">
    <property type="term" value="C:plasma membrane"/>
    <property type="evidence" value="ECO:0007669"/>
    <property type="project" value="TreeGrafter"/>
</dbReference>
<dbReference type="PANTHER" id="PTHR11958:SF63">
    <property type="entry name" value="AMINO ACID TRANSPORTER"/>
    <property type="match status" value="1"/>
</dbReference>
<dbReference type="Gene3D" id="1.10.3860.10">
    <property type="entry name" value="Sodium:dicarboxylate symporter"/>
    <property type="match status" value="1"/>
</dbReference>
<comment type="subcellular location">
    <subcellularLocation>
        <location evidence="1 6">Membrane</location>
        <topology evidence="1 6">Multi-pass membrane protein</topology>
    </subcellularLocation>
</comment>
<dbReference type="GO" id="GO:0015175">
    <property type="term" value="F:neutral L-amino acid transmembrane transporter activity"/>
    <property type="evidence" value="ECO:0007669"/>
    <property type="project" value="TreeGrafter"/>
</dbReference>
<feature type="transmembrane region" description="Helical" evidence="6">
    <location>
        <begin position="431"/>
        <end position="460"/>
    </location>
</feature>
<feature type="region of interest" description="Disordered" evidence="7">
    <location>
        <begin position="1"/>
        <end position="22"/>
    </location>
</feature>
<gene>
    <name evidence="8" type="ORF">CYMTET_18176</name>
</gene>
<feature type="transmembrane region" description="Helical" evidence="6">
    <location>
        <begin position="394"/>
        <end position="419"/>
    </location>
</feature>
<feature type="transmembrane region" description="Helical" evidence="6">
    <location>
        <begin position="243"/>
        <end position="265"/>
    </location>
</feature>
<feature type="transmembrane region" description="Helical" evidence="6">
    <location>
        <begin position="160"/>
        <end position="179"/>
    </location>
</feature>
<dbReference type="Pfam" id="PF00375">
    <property type="entry name" value="SDF"/>
    <property type="match status" value="1"/>
</dbReference>
<accession>A0AAE0G8L3</accession>
<evidence type="ECO:0000256" key="5">
    <source>
        <dbReference type="ARBA" id="ARBA00023136"/>
    </source>
</evidence>
<dbReference type="InterPro" id="IPR036458">
    <property type="entry name" value="Na:dicarbo_symporter_sf"/>
</dbReference>
<keyword evidence="4 6" id="KW-1133">Transmembrane helix</keyword>
<proteinExistence type="inferred from homology"/>
<dbReference type="GO" id="GO:0015501">
    <property type="term" value="F:glutamate:sodium symporter activity"/>
    <property type="evidence" value="ECO:0007669"/>
    <property type="project" value="TreeGrafter"/>
</dbReference>
<evidence type="ECO:0000256" key="6">
    <source>
        <dbReference type="RuleBase" id="RU361216"/>
    </source>
</evidence>
<dbReference type="InterPro" id="IPR050746">
    <property type="entry name" value="DAACS"/>
</dbReference>
<reference evidence="8 9" key="1">
    <citation type="journal article" date="2015" name="Genome Biol. Evol.">
        <title>Comparative Genomics of a Bacterivorous Green Alga Reveals Evolutionary Causalities and Consequences of Phago-Mixotrophic Mode of Nutrition.</title>
        <authorList>
            <person name="Burns J.A."/>
            <person name="Paasch A."/>
            <person name="Narechania A."/>
            <person name="Kim E."/>
        </authorList>
    </citation>
    <scope>NUCLEOTIDE SEQUENCE [LARGE SCALE GENOMIC DNA]</scope>
    <source>
        <strain evidence="8 9">PLY_AMNH</strain>
    </source>
</reference>
<feature type="region of interest" description="Disordered" evidence="7">
    <location>
        <begin position="189"/>
        <end position="213"/>
    </location>
</feature>
<keyword evidence="5 6" id="KW-0472">Membrane</keyword>
<evidence type="ECO:0000256" key="3">
    <source>
        <dbReference type="ARBA" id="ARBA00022692"/>
    </source>
</evidence>
<comment type="caution">
    <text evidence="8">The sequence shown here is derived from an EMBL/GenBank/DDBJ whole genome shotgun (WGS) entry which is preliminary data.</text>
</comment>
<evidence type="ECO:0000256" key="4">
    <source>
        <dbReference type="ARBA" id="ARBA00022989"/>
    </source>
</evidence>
<keyword evidence="6" id="KW-0769">Symport</keyword>
<name>A0AAE0G8L3_9CHLO</name>
<dbReference type="GO" id="GO:0005313">
    <property type="term" value="F:L-glutamate transmembrane transporter activity"/>
    <property type="evidence" value="ECO:0007669"/>
    <property type="project" value="TreeGrafter"/>
</dbReference>
<organism evidence="8 9">
    <name type="scientific">Cymbomonas tetramitiformis</name>
    <dbReference type="NCBI Taxonomy" id="36881"/>
    <lineage>
        <taxon>Eukaryota</taxon>
        <taxon>Viridiplantae</taxon>
        <taxon>Chlorophyta</taxon>
        <taxon>Pyramimonadophyceae</taxon>
        <taxon>Pyramimonadales</taxon>
        <taxon>Pyramimonadaceae</taxon>
        <taxon>Cymbomonas</taxon>
    </lineage>
</organism>
<dbReference type="InterPro" id="IPR001991">
    <property type="entry name" value="Na-dicarboxylate_symporter"/>
</dbReference>
<dbReference type="AlphaFoldDB" id="A0AAE0G8L3"/>